<evidence type="ECO:0000256" key="3">
    <source>
        <dbReference type="ARBA" id="ARBA00023134"/>
    </source>
</evidence>
<dbReference type="PRINTS" id="PR00449">
    <property type="entry name" value="RASTRNSFRMNG"/>
</dbReference>
<dbReference type="InterPro" id="IPR027417">
    <property type="entry name" value="P-loop_NTPase"/>
</dbReference>
<dbReference type="EMBL" id="NCKU01001465">
    <property type="protein sequence ID" value="RWS12047.1"/>
    <property type="molecule type" value="Genomic_DNA"/>
</dbReference>
<dbReference type="PANTHER" id="PTHR24072">
    <property type="entry name" value="RHO FAMILY GTPASE"/>
    <property type="match status" value="1"/>
</dbReference>
<name>A0A3S3PDB8_9ACAR</name>
<accession>A0A3S3PDB8</accession>
<evidence type="ECO:0000313" key="7">
    <source>
        <dbReference type="EMBL" id="RWS12047.1"/>
    </source>
</evidence>
<evidence type="ECO:0000256" key="4">
    <source>
        <dbReference type="ARBA" id="ARBA00023136"/>
    </source>
</evidence>
<dbReference type="Pfam" id="PF00071">
    <property type="entry name" value="Ras"/>
    <property type="match status" value="1"/>
</dbReference>
<dbReference type="CDD" id="cd00157">
    <property type="entry name" value="Rho"/>
    <property type="match status" value="1"/>
</dbReference>
<evidence type="ECO:0000313" key="9">
    <source>
        <dbReference type="Proteomes" id="UP000285301"/>
    </source>
</evidence>
<sequence length="207" mass="23820">MSSWLITCKTRKKIVLVGDTLTGKSCLIWAFLNEEYKERVMITPTVVHDYLTEVNVDGKIVALQIWDTGGESDNDKLRFFAYPGADMFFICYAVEIPTSLPSIQEKWLPEISEHCPNVPFFVVANKVDKRSHENYDIRGFNWKRGHIKHGVEGKLMADKVNAAGYFECSAKTGEGVKELFQKALKMILKVDDEDKHFVRREYFCVQQ</sequence>
<dbReference type="GO" id="GO:0003006">
    <property type="term" value="P:developmental process involved in reproduction"/>
    <property type="evidence" value="ECO:0007669"/>
    <property type="project" value="UniProtKB-ARBA"/>
</dbReference>
<protein>
    <submittedName>
        <fullName evidence="8">Ras-like GTP-binding protein Rho1</fullName>
    </submittedName>
</protein>
<dbReference type="GO" id="GO:0003924">
    <property type="term" value="F:GTPase activity"/>
    <property type="evidence" value="ECO:0007669"/>
    <property type="project" value="InterPro"/>
</dbReference>
<dbReference type="GO" id="GO:0005525">
    <property type="term" value="F:GTP binding"/>
    <property type="evidence" value="ECO:0007669"/>
    <property type="project" value="UniProtKB-KW"/>
</dbReference>
<dbReference type="GO" id="GO:0001667">
    <property type="term" value="P:ameboidal-type cell migration"/>
    <property type="evidence" value="ECO:0007669"/>
    <property type="project" value="UniProtKB-ARBA"/>
</dbReference>
<keyword evidence="2" id="KW-0547">Nucleotide-binding</keyword>
<dbReference type="SMART" id="SM00173">
    <property type="entry name" value="RAS"/>
    <property type="match status" value="1"/>
</dbReference>
<evidence type="ECO:0000313" key="6">
    <source>
        <dbReference type="EMBL" id="RWS11659.1"/>
    </source>
</evidence>
<reference evidence="8 9" key="1">
    <citation type="journal article" date="2018" name="Gigascience">
        <title>Genomes of trombidid mites reveal novel predicted allergens and laterally-transferred genes associated with secondary metabolism.</title>
        <authorList>
            <person name="Dong X."/>
            <person name="Chaisiri K."/>
            <person name="Xia D."/>
            <person name="Armstrong S.D."/>
            <person name="Fang Y."/>
            <person name="Donnelly M.J."/>
            <person name="Kadowaki T."/>
            <person name="McGarry J.W."/>
            <person name="Darby A.C."/>
            <person name="Makepeace B.L."/>
        </authorList>
    </citation>
    <scope>NUCLEOTIDE SEQUENCE [LARGE SCALE GENOMIC DNA]</scope>
    <source>
        <strain evidence="8">UoL-WK</strain>
    </source>
</reference>
<dbReference type="SMART" id="SM00175">
    <property type="entry name" value="RAB"/>
    <property type="match status" value="1"/>
</dbReference>
<dbReference type="InterPro" id="IPR005225">
    <property type="entry name" value="Small_GTP-bd"/>
</dbReference>
<dbReference type="FunFam" id="3.40.50.300:FF:002060">
    <property type="entry name" value="Rho family GTPase"/>
    <property type="match status" value="1"/>
</dbReference>
<proteinExistence type="predicted"/>
<keyword evidence="9" id="KW-1185">Reference proteome</keyword>
<dbReference type="GO" id="GO:0016020">
    <property type="term" value="C:membrane"/>
    <property type="evidence" value="ECO:0007669"/>
    <property type="project" value="UniProtKB-SubCell"/>
</dbReference>
<dbReference type="OrthoDB" id="8830751at2759"/>
<evidence type="ECO:0000313" key="5">
    <source>
        <dbReference type="EMBL" id="RWS11465.1"/>
    </source>
</evidence>
<evidence type="ECO:0000313" key="8">
    <source>
        <dbReference type="EMBL" id="RWS12940.1"/>
    </source>
</evidence>
<dbReference type="STRING" id="1965070.A0A3S3PDB8"/>
<comment type="subcellular location">
    <subcellularLocation>
        <location evidence="1">Membrane</location>
    </subcellularLocation>
</comment>
<evidence type="ECO:0000256" key="1">
    <source>
        <dbReference type="ARBA" id="ARBA00004370"/>
    </source>
</evidence>
<dbReference type="GO" id="GO:0022412">
    <property type="term" value="P:cellular process involved in reproduction in multicellular organism"/>
    <property type="evidence" value="ECO:0007669"/>
    <property type="project" value="UniProtKB-ARBA"/>
</dbReference>
<organism evidence="8 9">
    <name type="scientific">Dinothrombium tinctorium</name>
    <dbReference type="NCBI Taxonomy" id="1965070"/>
    <lineage>
        <taxon>Eukaryota</taxon>
        <taxon>Metazoa</taxon>
        <taxon>Ecdysozoa</taxon>
        <taxon>Arthropoda</taxon>
        <taxon>Chelicerata</taxon>
        <taxon>Arachnida</taxon>
        <taxon>Acari</taxon>
        <taxon>Acariformes</taxon>
        <taxon>Trombidiformes</taxon>
        <taxon>Prostigmata</taxon>
        <taxon>Anystina</taxon>
        <taxon>Parasitengona</taxon>
        <taxon>Trombidioidea</taxon>
        <taxon>Trombidiidae</taxon>
        <taxon>Dinothrombium</taxon>
    </lineage>
</organism>
<gene>
    <name evidence="8" type="ORF">B4U79_04436</name>
    <name evidence="5" type="ORF">B4U79_05751</name>
    <name evidence="6" type="ORF">B4U79_12085</name>
    <name evidence="7" type="ORF">B4U79_12106</name>
</gene>
<dbReference type="GO" id="GO:0007264">
    <property type="term" value="P:small GTPase-mediated signal transduction"/>
    <property type="evidence" value="ECO:0007669"/>
    <property type="project" value="InterPro"/>
</dbReference>
<keyword evidence="4" id="KW-0472">Membrane</keyword>
<keyword evidence="3" id="KW-0342">GTP-binding</keyword>
<dbReference type="EMBL" id="NCKU01001694">
    <property type="protein sequence ID" value="RWS11465.1"/>
    <property type="molecule type" value="Genomic_DNA"/>
</dbReference>
<dbReference type="SMART" id="SM00174">
    <property type="entry name" value="RHO"/>
    <property type="match status" value="1"/>
</dbReference>
<dbReference type="InterPro" id="IPR001806">
    <property type="entry name" value="Small_GTPase"/>
</dbReference>
<dbReference type="AlphaFoldDB" id="A0A3S3PDB8"/>
<dbReference type="EMBL" id="NCKU01001152">
    <property type="protein sequence ID" value="RWS12940.1"/>
    <property type="molecule type" value="Genomic_DNA"/>
</dbReference>
<dbReference type="Proteomes" id="UP000285301">
    <property type="component" value="Unassembled WGS sequence"/>
</dbReference>
<dbReference type="GO" id="GO:0035099">
    <property type="term" value="P:hemocyte migration"/>
    <property type="evidence" value="ECO:0007669"/>
    <property type="project" value="UniProtKB-ARBA"/>
</dbReference>
<dbReference type="EMBL" id="NCKU01001616">
    <property type="protein sequence ID" value="RWS11659.1"/>
    <property type="molecule type" value="Genomic_DNA"/>
</dbReference>
<dbReference type="GO" id="GO:0035006">
    <property type="term" value="P:melanization defense response"/>
    <property type="evidence" value="ECO:0007669"/>
    <property type="project" value="UniProtKB-ARBA"/>
</dbReference>
<dbReference type="InterPro" id="IPR003578">
    <property type="entry name" value="Small_GTPase_Rho"/>
</dbReference>
<dbReference type="PROSITE" id="PS51420">
    <property type="entry name" value="RHO"/>
    <property type="match status" value="1"/>
</dbReference>
<reference evidence="8" key="2">
    <citation type="submission" date="2018-11" db="EMBL/GenBank/DDBJ databases">
        <title>Trombidioid mite genomics.</title>
        <authorList>
            <person name="Dong X."/>
        </authorList>
    </citation>
    <scope>NUCLEOTIDE SEQUENCE</scope>
    <source>
        <strain evidence="8">UoL-WK</strain>
    </source>
</reference>
<dbReference type="PROSITE" id="PS51419">
    <property type="entry name" value="RAB"/>
    <property type="match status" value="1"/>
</dbReference>
<dbReference type="SUPFAM" id="SSF52540">
    <property type="entry name" value="P-loop containing nucleoside triphosphate hydrolases"/>
    <property type="match status" value="1"/>
</dbReference>
<dbReference type="Gene3D" id="3.40.50.300">
    <property type="entry name" value="P-loop containing nucleotide triphosphate hydrolases"/>
    <property type="match status" value="1"/>
</dbReference>
<comment type="caution">
    <text evidence="8">The sequence shown here is derived from an EMBL/GenBank/DDBJ whole genome shotgun (WGS) entry which is preliminary data.</text>
</comment>
<evidence type="ECO:0000256" key="2">
    <source>
        <dbReference type="ARBA" id="ARBA00022741"/>
    </source>
</evidence>
<dbReference type="NCBIfam" id="TIGR00231">
    <property type="entry name" value="small_GTP"/>
    <property type="match status" value="1"/>
</dbReference>